<feature type="compositionally biased region" description="Polar residues" evidence="1">
    <location>
        <begin position="42"/>
        <end position="52"/>
    </location>
</feature>
<evidence type="ECO:0000313" key="3">
    <source>
        <dbReference type="Proteomes" id="UP001190926"/>
    </source>
</evidence>
<feature type="region of interest" description="Disordered" evidence="1">
    <location>
        <begin position="1"/>
        <end position="27"/>
    </location>
</feature>
<sequence length="63" mass="6898">MATPNESRRDGKGPQQDGRTPTPLPDVDLSLADVLRNIHHQMANNTGGVSTSEIRELFTPQQT</sequence>
<accession>A0AAD4JJU2</accession>
<keyword evidence="3" id="KW-1185">Reference proteome</keyword>
<feature type="region of interest" description="Disordered" evidence="1">
    <location>
        <begin position="42"/>
        <end position="63"/>
    </location>
</feature>
<evidence type="ECO:0000313" key="2">
    <source>
        <dbReference type="EMBL" id="KAH6835168.1"/>
    </source>
</evidence>
<proteinExistence type="predicted"/>
<gene>
    <name evidence="2" type="ORF">C2S53_004968</name>
</gene>
<feature type="compositionally biased region" description="Basic and acidic residues" evidence="1">
    <location>
        <begin position="1"/>
        <end position="12"/>
    </location>
</feature>
<dbReference type="EMBL" id="SDAM02000039">
    <property type="protein sequence ID" value="KAH6835168.1"/>
    <property type="molecule type" value="Genomic_DNA"/>
</dbReference>
<dbReference type="Proteomes" id="UP001190926">
    <property type="component" value="Unassembled WGS sequence"/>
</dbReference>
<organism evidence="2 3">
    <name type="scientific">Perilla frutescens var. hirtella</name>
    <name type="common">Perilla citriodora</name>
    <name type="synonym">Perilla setoyensis</name>
    <dbReference type="NCBI Taxonomy" id="608512"/>
    <lineage>
        <taxon>Eukaryota</taxon>
        <taxon>Viridiplantae</taxon>
        <taxon>Streptophyta</taxon>
        <taxon>Embryophyta</taxon>
        <taxon>Tracheophyta</taxon>
        <taxon>Spermatophyta</taxon>
        <taxon>Magnoliopsida</taxon>
        <taxon>eudicotyledons</taxon>
        <taxon>Gunneridae</taxon>
        <taxon>Pentapetalae</taxon>
        <taxon>asterids</taxon>
        <taxon>lamiids</taxon>
        <taxon>Lamiales</taxon>
        <taxon>Lamiaceae</taxon>
        <taxon>Nepetoideae</taxon>
        <taxon>Elsholtzieae</taxon>
        <taxon>Perilla</taxon>
    </lineage>
</organism>
<reference evidence="2 3" key="1">
    <citation type="journal article" date="2021" name="Nat. Commun.">
        <title>Incipient diploidization of the medicinal plant Perilla within 10,000 years.</title>
        <authorList>
            <person name="Zhang Y."/>
            <person name="Shen Q."/>
            <person name="Leng L."/>
            <person name="Zhang D."/>
            <person name="Chen S."/>
            <person name="Shi Y."/>
            <person name="Ning Z."/>
            <person name="Chen S."/>
        </authorList>
    </citation>
    <scope>NUCLEOTIDE SEQUENCE [LARGE SCALE GENOMIC DNA]</scope>
    <source>
        <strain evidence="3">cv. PC099</strain>
    </source>
</reference>
<dbReference type="AlphaFoldDB" id="A0AAD4JJU2"/>
<protein>
    <submittedName>
        <fullName evidence="2">Uncharacterized protein</fullName>
    </submittedName>
</protein>
<comment type="caution">
    <text evidence="2">The sequence shown here is derived from an EMBL/GenBank/DDBJ whole genome shotgun (WGS) entry which is preliminary data.</text>
</comment>
<name>A0AAD4JJU2_PERFH</name>
<evidence type="ECO:0000256" key="1">
    <source>
        <dbReference type="SAM" id="MobiDB-lite"/>
    </source>
</evidence>